<evidence type="ECO:0000313" key="3">
    <source>
        <dbReference type="Proteomes" id="UP000308768"/>
    </source>
</evidence>
<evidence type="ECO:0000256" key="1">
    <source>
        <dbReference type="SAM" id="Phobius"/>
    </source>
</evidence>
<dbReference type="STRING" id="331657.A0A4U0VR28"/>
<dbReference type="AlphaFoldDB" id="A0A4U0VR28"/>
<sequence length="245" mass="27407">MTSSSCPLLFTISQLNPIQIELCLSQHKAGLEVSDRRNHVERSEQLVFTADTGRGGIFGFPQQPSFCNGSLQRASFELPPPIASHIEVACLGQINLSKFGGIDITRWPNLAAWHKRCLARPAVNAVATPSQMANPQYEQKLKEDQEARKKEEKLQQIVGDAKARYGYKYSSPYSEPHHFLHSSVFDHLFQPSVIMGEELNGHYMRAGIFCAIFSGLGLLVAMVRVVNHPSNPDEFRIYAGRDGFY</sequence>
<keyword evidence="3" id="KW-1185">Reference proteome</keyword>
<dbReference type="Proteomes" id="UP000308768">
    <property type="component" value="Unassembled WGS sequence"/>
</dbReference>
<dbReference type="EMBL" id="NAJN01002528">
    <property type="protein sequence ID" value="TKA51532.1"/>
    <property type="molecule type" value="Genomic_DNA"/>
</dbReference>
<protein>
    <submittedName>
        <fullName evidence="2">Uncharacterized protein</fullName>
    </submittedName>
</protein>
<gene>
    <name evidence="2" type="ORF">B0A49_11074</name>
</gene>
<keyword evidence="1" id="KW-0812">Transmembrane</keyword>
<dbReference type="OrthoDB" id="422574at2759"/>
<name>A0A4U0VR28_9PEZI</name>
<keyword evidence="1" id="KW-0472">Membrane</keyword>
<dbReference type="InterPro" id="IPR036282">
    <property type="entry name" value="Glutathione-S-Trfase_C_sf"/>
</dbReference>
<dbReference type="SUPFAM" id="SSF47616">
    <property type="entry name" value="GST C-terminal domain-like"/>
    <property type="match status" value="1"/>
</dbReference>
<keyword evidence="1" id="KW-1133">Transmembrane helix</keyword>
<feature type="transmembrane region" description="Helical" evidence="1">
    <location>
        <begin position="203"/>
        <end position="226"/>
    </location>
</feature>
<dbReference type="Gene3D" id="1.20.1050.10">
    <property type="match status" value="1"/>
</dbReference>
<organism evidence="2 3">
    <name type="scientific">Cryomyces minteri</name>
    <dbReference type="NCBI Taxonomy" id="331657"/>
    <lineage>
        <taxon>Eukaryota</taxon>
        <taxon>Fungi</taxon>
        <taxon>Dikarya</taxon>
        <taxon>Ascomycota</taxon>
        <taxon>Pezizomycotina</taxon>
        <taxon>Dothideomycetes</taxon>
        <taxon>Dothideomycetes incertae sedis</taxon>
        <taxon>Cryomyces</taxon>
    </lineage>
</organism>
<accession>A0A4U0VR28</accession>
<reference evidence="2 3" key="1">
    <citation type="submission" date="2017-03" db="EMBL/GenBank/DDBJ databases">
        <title>Genomes of endolithic fungi from Antarctica.</title>
        <authorList>
            <person name="Coleine C."/>
            <person name="Masonjones S."/>
            <person name="Stajich J.E."/>
        </authorList>
    </citation>
    <scope>NUCLEOTIDE SEQUENCE [LARGE SCALE GENOMIC DNA]</scope>
    <source>
        <strain evidence="2 3">CCFEE 5187</strain>
    </source>
</reference>
<proteinExistence type="predicted"/>
<evidence type="ECO:0000313" key="2">
    <source>
        <dbReference type="EMBL" id="TKA51532.1"/>
    </source>
</evidence>
<comment type="caution">
    <text evidence="2">The sequence shown here is derived from an EMBL/GenBank/DDBJ whole genome shotgun (WGS) entry which is preliminary data.</text>
</comment>